<evidence type="ECO:0000256" key="1">
    <source>
        <dbReference type="SAM" id="MobiDB-lite"/>
    </source>
</evidence>
<keyword evidence="4" id="KW-1185">Reference proteome</keyword>
<feature type="chain" id="PRO_5041926186" evidence="2">
    <location>
        <begin position="20"/>
        <end position="103"/>
    </location>
</feature>
<comment type="caution">
    <text evidence="3">The sequence shown here is derived from an EMBL/GenBank/DDBJ whole genome shotgun (WGS) entry which is preliminary data.</text>
</comment>
<name>A0AAD7F9B2_9AGAR</name>
<dbReference type="EMBL" id="JARKIF010000054">
    <property type="protein sequence ID" value="KAJ7606786.1"/>
    <property type="molecule type" value="Genomic_DNA"/>
</dbReference>
<sequence length="103" mass="11365">MVGVALIVGCFLSAIPSYADVYDGIRLGRRSVQGLKRTVTVLSDLDQSFSFKNVQTYLDAREGLAELVAMGATLKDATEKSKQGQPDVFKKELKKKKKKKNQV</sequence>
<dbReference type="AlphaFoldDB" id="A0AAD7F9B2"/>
<proteinExistence type="predicted"/>
<evidence type="ECO:0000256" key="2">
    <source>
        <dbReference type="SAM" id="SignalP"/>
    </source>
</evidence>
<feature type="signal peptide" evidence="2">
    <location>
        <begin position="1"/>
        <end position="19"/>
    </location>
</feature>
<evidence type="ECO:0000313" key="3">
    <source>
        <dbReference type="EMBL" id="KAJ7606786.1"/>
    </source>
</evidence>
<protein>
    <submittedName>
        <fullName evidence="3">Uncharacterized protein</fullName>
    </submittedName>
</protein>
<organism evidence="3 4">
    <name type="scientific">Roridomyces roridus</name>
    <dbReference type="NCBI Taxonomy" id="1738132"/>
    <lineage>
        <taxon>Eukaryota</taxon>
        <taxon>Fungi</taxon>
        <taxon>Dikarya</taxon>
        <taxon>Basidiomycota</taxon>
        <taxon>Agaricomycotina</taxon>
        <taxon>Agaricomycetes</taxon>
        <taxon>Agaricomycetidae</taxon>
        <taxon>Agaricales</taxon>
        <taxon>Marasmiineae</taxon>
        <taxon>Mycenaceae</taxon>
        <taxon>Roridomyces</taxon>
    </lineage>
</organism>
<feature type="compositionally biased region" description="Basic residues" evidence="1">
    <location>
        <begin position="92"/>
        <end position="103"/>
    </location>
</feature>
<reference evidence="3" key="1">
    <citation type="submission" date="2023-03" db="EMBL/GenBank/DDBJ databases">
        <title>Massive genome expansion in bonnet fungi (Mycena s.s.) driven by repeated elements and novel gene families across ecological guilds.</title>
        <authorList>
            <consortium name="Lawrence Berkeley National Laboratory"/>
            <person name="Harder C.B."/>
            <person name="Miyauchi S."/>
            <person name="Viragh M."/>
            <person name="Kuo A."/>
            <person name="Thoen E."/>
            <person name="Andreopoulos B."/>
            <person name="Lu D."/>
            <person name="Skrede I."/>
            <person name="Drula E."/>
            <person name="Henrissat B."/>
            <person name="Morin E."/>
            <person name="Kohler A."/>
            <person name="Barry K."/>
            <person name="LaButti K."/>
            <person name="Morin E."/>
            <person name="Salamov A."/>
            <person name="Lipzen A."/>
            <person name="Mereny Z."/>
            <person name="Hegedus B."/>
            <person name="Baldrian P."/>
            <person name="Stursova M."/>
            <person name="Weitz H."/>
            <person name="Taylor A."/>
            <person name="Grigoriev I.V."/>
            <person name="Nagy L.G."/>
            <person name="Martin F."/>
            <person name="Kauserud H."/>
        </authorList>
    </citation>
    <scope>NUCLEOTIDE SEQUENCE</scope>
    <source>
        <strain evidence="3">9284</strain>
    </source>
</reference>
<accession>A0AAD7F9B2</accession>
<dbReference type="Proteomes" id="UP001221142">
    <property type="component" value="Unassembled WGS sequence"/>
</dbReference>
<evidence type="ECO:0000313" key="4">
    <source>
        <dbReference type="Proteomes" id="UP001221142"/>
    </source>
</evidence>
<keyword evidence="2" id="KW-0732">Signal</keyword>
<feature type="region of interest" description="Disordered" evidence="1">
    <location>
        <begin position="79"/>
        <end position="103"/>
    </location>
</feature>
<gene>
    <name evidence="3" type="ORF">FB45DRAFT_435377</name>
</gene>